<evidence type="ECO:0000313" key="2">
    <source>
        <dbReference type="Proteomes" id="UP000606115"/>
    </source>
</evidence>
<dbReference type="EMBL" id="BMKX01000002">
    <property type="protein sequence ID" value="GGJ53877.1"/>
    <property type="molecule type" value="Genomic_DNA"/>
</dbReference>
<protein>
    <recommendedName>
        <fullName evidence="3">NADH:flavin oxidoreductase/NADH oxidase N-terminal domain-containing protein</fullName>
    </recommendedName>
</protein>
<reference evidence="2" key="1">
    <citation type="journal article" date="2019" name="Int. J. Syst. Evol. Microbiol.">
        <title>The Global Catalogue of Microorganisms (GCM) 10K type strain sequencing project: providing services to taxonomists for standard genome sequencing and annotation.</title>
        <authorList>
            <consortium name="The Broad Institute Genomics Platform"/>
            <consortium name="The Broad Institute Genome Sequencing Center for Infectious Disease"/>
            <person name="Wu L."/>
            <person name="Ma J."/>
        </authorList>
    </citation>
    <scope>NUCLEOTIDE SEQUENCE [LARGE SCALE GENOMIC DNA]</scope>
    <source>
        <strain evidence="2">CGMCC 1.3685</strain>
    </source>
</reference>
<name>A0ABQ2DDI2_9MICC</name>
<keyword evidence="2" id="KW-1185">Reference proteome</keyword>
<accession>A0ABQ2DDI2</accession>
<organism evidence="1 2">
    <name type="scientific">Glutamicibacter ardleyensis</name>
    <dbReference type="NCBI Taxonomy" id="225894"/>
    <lineage>
        <taxon>Bacteria</taxon>
        <taxon>Bacillati</taxon>
        <taxon>Actinomycetota</taxon>
        <taxon>Actinomycetes</taxon>
        <taxon>Micrococcales</taxon>
        <taxon>Micrococcaceae</taxon>
        <taxon>Glutamicibacter</taxon>
    </lineage>
</organism>
<proteinExistence type="predicted"/>
<dbReference type="Proteomes" id="UP000606115">
    <property type="component" value="Unassembled WGS sequence"/>
</dbReference>
<gene>
    <name evidence="1" type="ORF">GCM10007173_10550</name>
</gene>
<evidence type="ECO:0008006" key="3">
    <source>
        <dbReference type="Google" id="ProtNLM"/>
    </source>
</evidence>
<sequence length="79" mass="8305">MLLRVGASSLTKLSEGVAPVGAVSSAVGSPPLLHEARASENIAMRLNARNLGVLVMESSFVNGSYGYWLHLKAITNPLL</sequence>
<comment type="caution">
    <text evidence="1">The sequence shown here is derived from an EMBL/GenBank/DDBJ whole genome shotgun (WGS) entry which is preliminary data.</text>
</comment>
<evidence type="ECO:0000313" key="1">
    <source>
        <dbReference type="EMBL" id="GGJ53877.1"/>
    </source>
</evidence>